<reference evidence="2" key="1">
    <citation type="journal article" date="2019" name="Int. J. Syst. Evol. Microbiol.">
        <title>The Global Catalogue of Microorganisms (GCM) 10K type strain sequencing project: providing services to taxonomists for standard genome sequencing and annotation.</title>
        <authorList>
            <consortium name="The Broad Institute Genomics Platform"/>
            <consortium name="The Broad Institute Genome Sequencing Center for Infectious Disease"/>
            <person name="Wu L."/>
            <person name="Ma J."/>
        </authorList>
    </citation>
    <scope>NUCLEOTIDE SEQUENCE [LARGE SCALE GENOMIC DNA]</scope>
    <source>
        <strain evidence="2">JCM 17705</strain>
    </source>
</reference>
<name>A0ABP8GLR7_9SPHI</name>
<comment type="caution">
    <text evidence="1">The sequence shown here is derived from an EMBL/GenBank/DDBJ whole genome shotgun (WGS) entry which is preliminary data.</text>
</comment>
<evidence type="ECO:0008006" key="3">
    <source>
        <dbReference type="Google" id="ProtNLM"/>
    </source>
</evidence>
<dbReference type="PROSITE" id="PS51257">
    <property type="entry name" value="PROKAR_LIPOPROTEIN"/>
    <property type="match status" value="1"/>
</dbReference>
<dbReference type="EMBL" id="BAABFT010000007">
    <property type="protein sequence ID" value="GAA4326580.1"/>
    <property type="molecule type" value="Genomic_DNA"/>
</dbReference>
<dbReference type="Proteomes" id="UP001500582">
    <property type="component" value="Unassembled WGS sequence"/>
</dbReference>
<protein>
    <recommendedName>
        <fullName evidence="3">Fimbrillin family protein</fullName>
    </recommendedName>
</protein>
<keyword evidence="2" id="KW-1185">Reference proteome</keyword>
<accession>A0ABP8GLR7</accession>
<organism evidence="1 2">
    <name type="scientific">Mucilaginibacter gynuensis</name>
    <dbReference type="NCBI Taxonomy" id="1302236"/>
    <lineage>
        <taxon>Bacteria</taxon>
        <taxon>Pseudomonadati</taxon>
        <taxon>Bacteroidota</taxon>
        <taxon>Sphingobacteriia</taxon>
        <taxon>Sphingobacteriales</taxon>
        <taxon>Sphingobacteriaceae</taxon>
        <taxon>Mucilaginibacter</taxon>
    </lineage>
</organism>
<gene>
    <name evidence="1" type="ORF">GCM10023149_29490</name>
</gene>
<proteinExistence type="predicted"/>
<evidence type="ECO:0000313" key="2">
    <source>
        <dbReference type="Proteomes" id="UP001500582"/>
    </source>
</evidence>
<sequence>MKNKLNLVMIALAGLSIVGCSKDERDYNDQPVQADVIIASGDSSAIAGKLVAFRELAGKSLNNSPGATGGRREINWDAVPADLLNKNTFPSDFFNATEKDAADGRKRGISFLPANTAFRVSDNNFADIDPALGSQFGAFSKSKTFSPIGSTITELMFTVPGTNTAAYVNSFGVIFSDVDNASATAVEVYEGNTLLGKVRPTAADKKFSFVGIHTKGHKITNVKIITGNKAISAGVTDGTTSDMVIMDDLIYSEPRPYSSN</sequence>
<dbReference type="RefSeq" id="WP_345211879.1">
    <property type="nucleotide sequence ID" value="NZ_BAABFT010000007.1"/>
</dbReference>
<evidence type="ECO:0000313" key="1">
    <source>
        <dbReference type="EMBL" id="GAA4326580.1"/>
    </source>
</evidence>